<name>A0A8H5ZHI1_COCSA</name>
<gene>
    <name evidence="2" type="ORF">GGP41_006255</name>
</gene>
<evidence type="ECO:0000313" key="2">
    <source>
        <dbReference type="EMBL" id="KAF5849351.1"/>
    </source>
</evidence>
<organism evidence="2 3">
    <name type="scientific">Cochliobolus sativus</name>
    <name type="common">Common root rot and spot blotch fungus</name>
    <name type="synonym">Bipolaris sorokiniana</name>
    <dbReference type="NCBI Taxonomy" id="45130"/>
    <lineage>
        <taxon>Eukaryota</taxon>
        <taxon>Fungi</taxon>
        <taxon>Dikarya</taxon>
        <taxon>Ascomycota</taxon>
        <taxon>Pezizomycotina</taxon>
        <taxon>Dothideomycetes</taxon>
        <taxon>Pleosporomycetidae</taxon>
        <taxon>Pleosporales</taxon>
        <taxon>Pleosporineae</taxon>
        <taxon>Pleosporaceae</taxon>
        <taxon>Bipolaris</taxon>
    </lineage>
</organism>
<feature type="compositionally biased region" description="Low complexity" evidence="1">
    <location>
        <begin position="103"/>
        <end position="121"/>
    </location>
</feature>
<dbReference type="AlphaFoldDB" id="A0A8H5ZHI1"/>
<dbReference type="PANTHER" id="PTHR38791:SF13">
    <property type="entry name" value="ZN(2)-C6 FUNGAL-TYPE DOMAIN-CONTAINING PROTEIN"/>
    <property type="match status" value="1"/>
</dbReference>
<evidence type="ECO:0000256" key="1">
    <source>
        <dbReference type="SAM" id="MobiDB-lite"/>
    </source>
</evidence>
<feature type="region of interest" description="Disordered" evidence="1">
    <location>
        <begin position="96"/>
        <end position="121"/>
    </location>
</feature>
<dbReference type="InterPro" id="IPR021858">
    <property type="entry name" value="Fun_TF"/>
</dbReference>
<dbReference type="PANTHER" id="PTHR38791">
    <property type="entry name" value="ZN(II)2CYS6 TRANSCRIPTION FACTOR (EUROFUNG)-RELATED-RELATED"/>
    <property type="match status" value="1"/>
</dbReference>
<proteinExistence type="predicted"/>
<dbReference type="Proteomes" id="UP000624244">
    <property type="component" value="Unassembled WGS sequence"/>
</dbReference>
<dbReference type="Pfam" id="PF11951">
    <property type="entry name" value="Fungal_trans_2"/>
    <property type="match status" value="1"/>
</dbReference>
<comment type="caution">
    <text evidence="2">The sequence shown here is derived from an EMBL/GenBank/DDBJ whole genome shotgun (WGS) entry which is preliminary data.</text>
</comment>
<evidence type="ECO:0000313" key="3">
    <source>
        <dbReference type="Proteomes" id="UP000624244"/>
    </source>
</evidence>
<protein>
    <recommendedName>
        <fullName evidence="4">Zn(2)-C6 fungal-type domain-containing protein</fullName>
    </recommendedName>
</protein>
<sequence length="655" mass="73078">MVYTGKPSRGCGMCKTRRIKVCISFSQPFLFPCHQGSRQSFASDSNRFYVHSSPSTNLAQCDEKRPTCGNCKKSARVCPGYPDDFDLVFRDENKAMAKKARKSSGTTRSSSSTGSSSSHTSPYLYVLDRTTSDATNPHQSAPSCAWTPSSFCQCRLFAAMSPSSTFEAWPVDNALQRGEASRRVKSKSQKRSDLIQSQQLLALSSPTTPSQSLDKSFDFETFVWNFENAVPNTIFLSPECEAVPFFFKNFITLPQQAESTRGFLEYLVPLYNSARPSSVLHLATDAVAMATCGQYPGRHRLLREAVSTYGKAIKKLHQDLRDPKMSKSDETVLAILMFSLYETIMSTDDTIRAWGNHVDGAVALTKLRGTEQFNDPMSHAIFRAVRTMMITSCVQRSKPIESFPGAAGWLGTGEFSDENAANRLTLICIDLPNLRARANTLTSMPYDPRYESEAKQILDFAQTVDGNLEEWYRTLPSEWKHRIISISNETLAPEDIALAEKWPGEQHVYHDVPLASIMNDYRVCRIFCCRVIMACITWLSSGGDFSGEDQAWNKSVFVIQTMVDEISACVPFHMSYELQPLAKETGQEQNAAEAFGGYSLVWPLYVAANAESVPQEQRDWLFGRLSVIGTKFGLSSAQVLVLARRHVLVCGPMFP</sequence>
<evidence type="ECO:0008006" key="4">
    <source>
        <dbReference type="Google" id="ProtNLM"/>
    </source>
</evidence>
<accession>A0A8H5ZHI1</accession>
<reference evidence="2" key="1">
    <citation type="submission" date="2019-11" db="EMBL/GenBank/DDBJ databases">
        <title>Bipolaris sorokiniana Genome sequencing.</title>
        <authorList>
            <person name="Wang H."/>
        </authorList>
    </citation>
    <scope>NUCLEOTIDE SEQUENCE</scope>
</reference>
<dbReference type="EMBL" id="WNKQ01000009">
    <property type="protein sequence ID" value="KAF5849351.1"/>
    <property type="molecule type" value="Genomic_DNA"/>
</dbReference>
<dbReference type="InterPro" id="IPR053175">
    <property type="entry name" value="DHMBA_Reg_Transcription_Factor"/>
</dbReference>